<feature type="transmembrane region" description="Helical" evidence="1">
    <location>
        <begin position="282"/>
        <end position="301"/>
    </location>
</feature>
<proteinExistence type="predicted"/>
<sequence>MANLKSLDIKPLPKPLALKDLIGPSFIILGLGLGSGEVILWPYLSSHYGLGIIWGALFGITIQFFINMEVERYALINGESIFVGFARMARWLPLWFILSTFLGFGWPGIGLAGATVLAHIFGVSSPTIIAVIIFLIIGLILSFGKVLYTTVETLQKWLIGIGVPAIFCITLFLAHPVDYQALALGIVGSGDGFQFLPEGIVLLTFLGALAYSGAGGNLNLAQSFYVRDKGYGMGAYAQKITSLFRSGEKQQKVSLTGATFDPTPKNIKRFNQWWRVVNIEHAVVFWALGLSTMLLLALLAYTTTYGKGVDTEGISFVLEEAYVMGVKTLPVVGTIFLVVIGVMLSATQLTVLDSTSRIITENIALLWRSESPRISLIYYIVLWIQILFGITIFLLGFNQPLTLIILGAVINAFAMFVYIGLLLRLNNTRLHASLRPSLIRNFILIGAFIFFGVFSTITIVQYFNGA</sequence>
<feature type="transmembrane region" description="Helical" evidence="1">
    <location>
        <begin position="127"/>
        <end position="148"/>
    </location>
</feature>
<dbReference type="Proteomes" id="UP000228495">
    <property type="component" value="Unassembled WGS sequence"/>
</dbReference>
<feature type="transmembrane region" description="Helical" evidence="1">
    <location>
        <begin position="376"/>
        <end position="397"/>
    </location>
</feature>
<keyword evidence="1" id="KW-0812">Transmembrane</keyword>
<keyword evidence="1" id="KW-1133">Transmembrane helix</keyword>
<dbReference type="NCBIfam" id="NF037982">
    <property type="entry name" value="Nramp_1"/>
    <property type="match status" value="1"/>
</dbReference>
<keyword evidence="1" id="KW-0472">Membrane</keyword>
<dbReference type="AlphaFoldDB" id="A0A2H0BIF0"/>
<feature type="transmembrane region" description="Helical" evidence="1">
    <location>
        <begin position="21"/>
        <end position="41"/>
    </location>
</feature>
<evidence type="ECO:0000313" key="2">
    <source>
        <dbReference type="EMBL" id="PIP56788.1"/>
    </source>
</evidence>
<feature type="transmembrane region" description="Helical" evidence="1">
    <location>
        <begin position="157"/>
        <end position="175"/>
    </location>
</feature>
<feature type="transmembrane region" description="Helical" evidence="1">
    <location>
        <begin position="195"/>
        <end position="214"/>
    </location>
</feature>
<evidence type="ECO:0000256" key="1">
    <source>
        <dbReference type="SAM" id="Phobius"/>
    </source>
</evidence>
<feature type="transmembrane region" description="Helical" evidence="1">
    <location>
        <begin position="321"/>
        <end position="344"/>
    </location>
</feature>
<feature type="transmembrane region" description="Helical" evidence="1">
    <location>
        <begin position="403"/>
        <end position="421"/>
    </location>
</feature>
<organism evidence="2 3">
    <name type="scientific">candidate division WWE3 bacterium CG22_combo_CG10-13_8_21_14_all_39_12</name>
    <dbReference type="NCBI Taxonomy" id="1975094"/>
    <lineage>
        <taxon>Bacteria</taxon>
        <taxon>Katanobacteria</taxon>
    </lineage>
</organism>
<accession>A0A2H0BIF0</accession>
<feature type="transmembrane region" description="Helical" evidence="1">
    <location>
        <begin position="94"/>
        <end position="121"/>
    </location>
</feature>
<gene>
    <name evidence="2" type="ORF">COX05_01170</name>
</gene>
<reference evidence="2 3" key="1">
    <citation type="submission" date="2017-09" db="EMBL/GenBank/DDBJ databases">
        <title>Depth-based differentiation of microbial function through sediment-hosted aquifers and enrichment of novel symbionts in the deep terrestrial subsurface.</title>
        <authorList>
            <person name="Probst A.J."/>
            <person name="Ladd B."/>
            <person name="Jarett J.K."/>
            <person name="Geller-Mcgrath D.E."/>
            <person name="Sieber C.M."/>
            <person name="Emerson J.B."/>
            <person name="Anantharaman K."/>
            <person name="Thomas B.C."/>
            <person name="Malmstrom R."/>
            <person name="Stieglmeier M."/>
            <person name="Klingl A."/>
            <person name="Woyke T."/>
            <person name="Ryan C.M."/>
            <person name="Banfield J.F."/>
        </authorList>
    </citation>
    <scope>NUCLEOTIDE SEQUENCE [LARGE SCALE GENOMIC DNA]</scope>
    <source>
        <strain evidence="2">CG22_combo_CG10-13_8_21_14_all_39_12</strain>
    </source>
</reference>
<protein>
    <submittedName>
        <fullName evidence="2">Uncharacterized protein</fullName>
    </submittedName>
</protein>
<evidence type="ECO:0000313" key="3">
    <source>
        <dbReference type="Proteomes" id="UP000228495"/>
    </source>
</evidence>
<name>A0A2H0BIF0_UNCKA</name>
<dbReference type="EMBL" id="PCSU01000015">
    <property type="protein sequence ID" value="PIP56788.1"/>
    <property type="molecule type" value="Genomic_DNA"/>
</dbReference>
<feature type="transmembrane region" description="Helical" evidence="1">
    <location>
        <begin position="442"/>
        <end position="463"/>
    </location>
</feature>
<feature type="transmembrane region" description="Helical" evidence="1">
    <location>
        <begin position="47"/>
        <end position="66"/>
    </location>
</feature>
<comment type="caution">
    <text evidence="2">The sequence shown here is derived from an EMBL/GenBank/DDBJ whole genome shotgun (WGS) entry which is preliminary data.</text>
</comment>